<dbReference type="AlphaFoldDB" id="A0A0J9VIA1"/>
<reference evidence="5" key="1">
    <citation type="submission" date="2007-04" db="EMBL/GenBank/DDBJ databases">
        <authorList>
            <consortium name="The Broad Institute Genome Sequencing Platform"/>
            <person name="Birren B."/>
            <person name="Lander E."/>
            <person name="Galagan J."/>
            <person name="Nusbaum C."/>
            <person name="Devon K."/>
            <person name="Ma L.-J."/>
            <person name="Jaffe D."/>
            <person name="Butler J."/>
            <person name="Alvarez P."/>
            <person name="Gnerre S."/>
            <person name="Grabherr M."/>
            <person name="Kleber M."/>
            <person name="Mauceli E."/>
            <person name="Brockman W."/>
            <person name="MacCallum I.A."/>
            <person name="Young S."/>
            <person name="LaButti K."/>
            <person name="DeCaprio D."/>
            <person name="Crawford M."/>
            <person name="Koehrsen M."/>
            <person name="Engels R."/>
            <person name="Montgomery P."/>
            <person name="Pearson M."/>
            <person name="Howarth C."/>
            <person name="Larson L."/>
            <person name="White J."/>
            <person name="O'Leary S."/>
            <person name="Kodira C."/>
            <person name="Zeng Q."/>
            <person name="Yandava C."/>
            <person name="Alvarado L."/>
            <person name="Kistler C."/>
            <person name="Shim W.-B."/>
            <person name="Kang S."/>
            <person name="Woloshuk C."/>
        </authorList>
    </citation>
    <scope>NUCLEOTIDE SEQUENCE</scope>
    <source>
        <strain evidence="5">4287</strain>
    </source>
</reference>
<dbReference type="PANTHER" id="PTHR11409:SF37">
    <property type="entry name" value="ADENOSINE DEAMINASE DOMAIN-CONTAINING PROTEIN"/>
    <property type="match status" value="1"/>
</dbReference>
<evidence type="ECO:0000256" key="1">
    <source>
        <dbReference type="ARBA" id="ARBA00001947"/>
    </source>
</evidence>
<gene>
    <name evidence="5" type="ORF">FOXG_20408</name>
</gene>
<sequence>MRSLLCCETEYEEHFRRILWRFAEDGISYAEIRLAMNYGFAIQSGDGNNENNHAGMVQLLADILNGEHPKIQASGLAFYGVKFIYACLRSIPKERMKWCMNTCIELKQKFPDLICGFDLQGQDIPELLHMRARIDELGLDLPFIFHAGETQDHGSDTDTNLFDGILLGTKHIGHGFSIIKHPLLMKLCNEWNIAVETCPISNEVLGLCPTTKAHHPILLSNCVPCSDPGSWGASVLSHDFYQALMRSNNLSIPGLGVIAEWSIEHSCMNFDMQEKVYKDFEEKWFVFCQWIIDAYGQQWPAEPEIHVDIKVPADIDKCQGNLYF</sequence>
<evidence type="ECO:0000313" key="6">
    <source>
        <dbReference type="Proteomes" id="UP000009097"/>
    </source>
</evidence>
<dbReference type="GeneID" id="28961114"/>
<organism evidence="5 6">
    <name type="scientific">Fusarium oxysporum f. sp. lycopersici (strain 4287 / CBS 123668 / FGSC 9935 / NRRL 34936)</name>
    <name type="common">Fusarium vascular wilt of tomato</name>
    <dbReference type="NCBI Taxonomy" id="426428"/>
    <lineage>
        <taxon>Eukaryota</taxon>
        <taxon>Fungi</taxon>
        <taxon>Dikarya</taxon>
        <taxon>Ascomycota</taxon>
        <taxon>Pezizomycotina</taxon>
        <taxon>Sordariomycetes</taxon>
        <taxon>Hypocreomycetidae</taxon>
        <taxon>Hypocreales</taxon>
        <taxon>Nectriaceae</taxon>
        <taxon>Fusarium</taxon>
        <taxon>Fusarium oxysporum species complex</taxon>
    </lineage>
</organism>
<dbReference type="VEuPathDB" id="FungiDB:FOXG_20408"/>
<dbReference type="OrthoDB" id="7202371at2759"/>
<dbReference type="EMBL" id="DS231709">
    <property type="protein sequence ID" value="KNB10818.1"/>
    <property type="molecule type" value="Genomic_DNA"/>
</dbReference>
<dbReference type="InterPro" id="IPR001365">
    <property type="entry name" value="A_deaminase_dom"/>
</dbReference>
<dbReference type="Gene3D" id="3.20.20.140">
    <property type="entry name" value="Metal-dependent hydrolases"/>
    <property type="match status" value="1"/>
</dbReference>
<accession>A0A0J9VIA1</accession>
<proteinExistence type="predicted"/>
<comment type="cofactor">
    <cofactor evidence="1">
        <name>Zn(2+)</name>
        <dbReference type="ChEBI" id="CHEBI:29105"/>
    </cofactor>
</comment>
<dbReference type="KEGG" id="fox:FOXG_20408"/>
<name>A0A0J9VIA1_FUSO4</name>
<keyword evidence="2" id="KW-0479">Metal-binding</keyword>
<evidence type="ECO:0000313" key="5">
    <source>
        <dbReference type="EMBL" id="KNB10818.1"/>
    </source>
</evidence>
<dbReference type="Proteomes" id="UP000009097">
    <property type="component" value="Unassembled WGS sequence"/>
</dbReference>
<dbReference type="GO" id="GO:0004000">
    <property type="term" value="F:adenosine deaminase activity"/>
    <property type="evidence" value="ECO:0007669"/>
    <property type="project" value="TreeGrafter"/>
</dbReference>
<protein>
    <recommendedName>
        <fullName evidence="4">Adenosine deaminase domain-containing protein</fullName>
    </recommendedName>
</protein>
<evidence type="ECO:0000256" key="2">
    <source>
        <dbReference type="ARBA" id="ARBA00022723"/>
    </source>
</evidence>
<dbReference type="SUPFAM" id="SSF51556">
    <property type="entry name" value="Metallo-dependent hydrolases"/>
    <property type="match status" value="1"/>
</dbReference>
<dbReference type="InterPro" id="IPR006330">
    <property type="entry name" value="Ado/ade_deaminase"/>
</dbReference>
<dbReference type="GO" id="GO:0006154">
    <property type="term" value="P:adenosine catabolic process"/>
    <property type="evidence" value="ECO:0007669"/>
    <property type="project" value="TreeGrafter"/>
</dbReference>
<dbReference type="PANTHER" id="PTHR11409">
    <property type="entry name" value="ADENOSINE DEAMINASE"/>
    <property type="match status" value="1"/>
</dbReference>
<dbReference type="RefSeq" id="XP_018248863.1">
    <property type="nucleotide sequence ID" value="XM_018400690.1"/>
</dbReference>
<dbReference type="GO" id="GO:0046872">
    <property type="term" value="F:metal ion binding"/>
    <property type="evidence" value="ECO:0007669"/>
    <property type="project" value="UniProtKB-KW"/>
</dbReference>
<evidence type="ECO:0000256" key="3">
    <source>
        <dbReference type="ARBA" id="ARBA00022801"/>
    </source>
</evidence>
<dbReference type="GO" id="GO:0046103">
    <property type="term" value="P:inosine biosynthetic process"/>
    <property type="evidence" value="ECO:0007669"/>
    <property type="project" value="TreeGrafter"/>
</dbReference>
<dbReference type="Pfam" id="PF00962">
    <property type="entry name" value="A_deaminase"/>
    <property type="match status" value="1"/>
</dbReference>
<evidence type="ECO:0000259" key="4">
    <source>
        <dbReference type="Pfam" id="PF00962"/>
    </source>
</evidence>
<reference evidence="5" key="2">
    <citation type="journal article" date="2010" name="Nature">
        <title>Comparative genomics reveals mobile pathogenicity chromosomes in Fusarium.</title>
        <authorList>
            <person name="Ma L.J."/>
            <person name="van der Does H.C."/>
            <person name="Borkovich K.A."/>
            <person name="Coleman J.J."/>
            <person name="Daboussi M.J."/>
            <person name="Di Pietro A."/>
            <person name="Dufresne M."/>
            <person name="Freitag M."/>
            <person name="Grabherr M."/>
            <person name="Henrissat B."/>
            <person name="Houterman P.M."/>
            <person name="Kang S."/>
            <person name="Shim W.B."/>
            <person name="Woloshuk C."/>
            <person name="Xie X."/>
            <person name="Xu J.R."/>
            <person name="Antoniw J."/>
            <person name="Baker S.E."/>
            <person name="Bluhm B.H."/>
            <person name="Breakspear A."/>
            <person name="Brown D.W."/>
            <person name="Butchko R.A."/>
            <person name="Chapman S."/>
            <person name="Coulson R."/>
            <person name="Coutinho P.M."/>
            <person name="Danchin E.G."/>
            <person name="Diener A."/>
            <person name="Gale L.R."/>
            <person name="Gardiner D.M."/>
            <person name="Goff S."/>
            <person name="Hammond-Kosack K.E."/>
            <person name="Hilburn K."/>
            <person name="Hua-Van A."/>
            <person name="Jonkers W."/>
            <person name="Kazan K."/>
            <person name="Kodira C.D."/>
            <person name="Koehrsen M."/>
            <person name="Kumar L."/>
            <person name="Lee Y.H."/>
            <person name="Li L."/>
            <person name="Manners J.M."/>
            <person name="Miranda-Saavedra D."/>
            <person name="Mukherjee M."/>
            <person name="Park G."/>
            <person name="Park J."/>
            <person name="Park S.Y."/>
            <person name="Proctor R.H."/>
            <person name="Regev A."/>
            <person name="Ruiz-Roldan M.C."/>
            <person name="Sain D."/>
            <person name="Sakthikumar S."/>
            <person name="Sykes S."/>
            <person name="Schwartz D.C."/>
            <person name="Turgeon B.G."/>
            <person name="Wapinski I."/>
            <person name="Yoder O."/>
            <person name="Young S."/>
            <person name="Zeng Q."/>
            <person name="Zhou S."/>
            <person name="Galagan J."/>
            <person name="Cuomo C.A."/>
            <person name="Kistler H.C."/>
            <person name="Rep M."/>
        </authorList>
    </citation>
    <scope>NUCLEOTIDE SEQUENCE [LARGE SCALE GENOMIC DNA]</scope>
    <source>
        <strain evidence="5">4287</strain>
    </source>
</reference>
<dbReference type="InterPro" id="IPR032466">
    <property type="entry name" value="Metal_Hydrolase"/>
</dbReference>
<feature type="domain" description="Adenosine deaminase" evidence="4">
    <location>
        <begin position="12"/>
        <end position="277"/>
    </location>
</feature>
<keyword evidence="3" id="KW-0378">Hydrolase</keyword>